<dbReference type="CDD" id="cd05260">
    <property type="entry name" value="GDP_MD_SDR_e"/>
    <property type="match status" value="1"/>
</dbReference>
<proteinExistence type="inferred from homology"/>
<dbReference type="PANTHER" id="PTHR43715">
    <property type="entry name" value="GDP-MANNOSE 4,6-DEHYDRATASE"/>
    <property type="match status" value="1"/>
</dbReference>
<dbReference type="EC" id="4.2.1.47" evidence="4 7"/>
<dbReference type="GO" id="GO:0008446">
    <property type="term" value="F:GDP-mannose 4,6-dehydratase activity"/>
    <property type="evidence" value="ECO:0007669"/>
    <property type="project" value="UniProtKB-UniRule"/>
</dbReference>
<gene>
    <name evidence="7" type="primary">gmd</name>
    <name evidence="9" type="ORF">G8759_04920</name>
</gene>
<keyword evidence="7" id="KW-0521">NADP</keyword>
<dbReference type="Gene3D" id="3.90.25.10">
    <property type="entry name" value="UDP-galactose 4-epimerase, domain 1"/>
    <property type="match status" value="1"/>
</dbReference>
<dbReference type="FunFam" id="3.40.50.720:FF:000924">
    <property type="entry name" value="GDP-mannose 4,6 dehydratase"/>
    <property type="match status" value="1"/>
</dbReference>
<dbReference type="HAMAP" id="MF_00955">
    <property type="entry name" value="GDP_Man_dehydratase"/>
    <property type="match status" value="1"/>
</dbReference>
<comment type="catalytic activity">
    <reaction evidence="1 7">
        <text>GDP-alpha-D-mannose = GDP-4-dehydro-alpha-D-rhamnose + H2O</text>
        <dbReference type="Rhea" id="RHEA:23820"/>
        <dbReference type="ChEBI" id="CHEBI:15377"/>
        <dbReference type="ChEBI" id="CHEBI:57527"/>
        <dbReference type="ChEBI" id="CHEBI:57964"/>
        <dbReference type="EC" id="4.2.1.47"/>
    </reaction>
</comment>
<organism evidence="9 10">
    <name type="scientific">Spirosoma aureum</name>
    <dbReference type="NCBI Taxonomy" id="2692134"/>
    <lineage>
        <taxon>Bacteria</taxon>
        <taxon>Pseudomonadati</taxon>
        <taxon>Bacteroidota</taxon>
        <taxon>Cytophagia</taxon>
        <taxon>Cytophagales</taxon>
        <taxon>Cytophagaceae</taxon>
        <taxon>Spirosoma</taxon>
    </lineage>
</organism>
<dbReference type="Gene3D" id="3.40.50.720">
    <property type="entry name" value="NAD(P)-binding Rossmann-like Domain"/>
    <property type="match status" value="1"/>
</dbReference>
<dbReference type="InterPro" id="IPR006368">
    <property type="entry name" value="GDP_Man_deHydtase"/>
</dbReference>
<keyword evidence="5 7" id="KW-0456">Lyase</keyword>
<dbReference type="SUPFAM" id="SSF51735">
    <property type="entry name" value="NAD(P)-binding Rossmann-fold domains"/>
    <property type="match status" value="1"/>
</dbReference>
<reference evidence="9 10" key="1">
    <citation type="submission" date="2020-03" db="EMBL/GenBank/DDBJ databases">
        <authorList>
            <person name="Kim M.K."/>
        </authorList>
    </citation>
    <scope>NUCLEOTIDE SEQUENCE [LARGE SCALE GENOMIC DNA]</scope>
    <source>
        <strain evidence="9 10">BT328</strain>
    </source>
</reference>
<feature type="domain" description="NAD(P)-binding" evidence="8">
    <location>
        <begin position="5"/>
        <end position="309"/>
    </location>
</feature>
<evidence type="ECO:0000256" key="3">
    <source>
        <dbReference type="ARBA" id="ARBA00009263"/>
    </source>
</evidence>
<dbReference type="AlphaFoldDB" id="A0A6G9AHT9"/>
<dbReference type="InterPro" id="IPR016040">
    <property type="entry name" value="NAD(P)-bd_dom"/>
</dbReference>
<dbReference type="Proteomes" id="UP000501802">
    <property type="component" value="Chromosome"/>
</dbReference>
<evidence type="ECO:0000313" key="9">
    <source>
        <dbReference type="EMBL" id="QIP12020.1"/>
    </source>
</evidence>
<evidence type="ECO:0000256" key="6">
    <source>
        <dbReference type="ARBA" id="ARBA00059383"/>
    </source>
</evidence>
<comment type="cofactor">
    <cofactor evidence="2 7">
        <name>NADP(+)</name>
        <dbReference type="ChEBI" id="CHEBI:58349"/>
    </cofactor>
</comment>
<comment type="similarity">
    <text evidence="3 7">Belongs to the NAD(P)-dependent epimerase/dehydratase family. GDP-mannose 4,6-dehydratase subfamily.</text>
</comment>
<evidence type="ECO:0000256" key="7">
    <source>
        <dbReference type="HAMAP-Rule" id="MF_00955"/>
    </source>
</evidence>
<protein>
    <recommendedName>
        <fullName evidence="4 7">GDP-mannose 4,6-dehydratase</fullName>
        <ecNumber evidence="4 7">4.2.1.47</ecNumber>
    </recommendedName>
    <alternativeName>
        <fullName evidence="7">GDP-D-mannose dehydratase</fullName>
    </alternativeName>
</protein>
<evidence type="ECO:0000313" key="10">
    <source>
        <dbReference type="Proteomes" id="UP000501802"/>
    </source>
</evidence>
<dbReference type="RefSeq" id="WP_167205770.1">
    <property type="nucleotide sequence ID" value="NZ_CP050063.1"/>
</dbReference>
<name>A0A6G9AHT9_9BACT</name>
<dbReference type="Pfam" id="PF16363">
    <property type="entry name" value="GDP_Man_Dehyd"/>
    <property type="match status" value="1"/>
</dbReference>
<evidence type="ECO:0000256" key="4">
    <source>
        <dbReference type="ARBA" id="ARBA00011989"/>
    </source>
</evidence>
<comment type="caution">
    <text evidence="7">Lacks conserved residue(s) required for the propagation of feature annotation.</text>
</comment>
<dbReference type="KEGG" id="spib:G8759_04920"/>
<dbReference type="GO" id="GO:0070401">
    <property type="term" value="F:NADP+ binding"/>
    <property type="evidence" value="ECO:0007669"/>
    <property type="project" value="UniProtKB-UniRule"/>
</dbReference>
<comment type="function">
    <text evidence="6 7">Catalyzes the conversion of GDP-D-mannose to GDP-4-dehydro-6-deoxy-D-mannose.</text>
</comment>
<dbReference type="PANTHER" id="PTHR43715:SF1">
    <property type="entry name" value="GDP-MANNOSE 4,6 DEHYDRATASE"/>
    <property type="match status" value="1"/>
</dbReference>
<evidence type="ECO:0000259" key="8">
    <source>
        <dbReference type="Pfam" id="PF16363"/>
    </source>
</evidence>
<dbReference type="EMBL" id="CP050063">
    <property type="protein sequence ID" value="QIP12020.1"/>
    <property type="molecule type" value="Genomic_DNA"/>
</dbReference>
<evidence type="ECO:0000256" key="5">
    <source>
        <dbReference type="ARBA" id="ARBA00023239"/>
    </source>
</evidence>
<sequence>MKTALICGISGQDGAYLAKLLLSKGYKVFGGSRDAQMSSFGNLNHLGIRQDVETVSISINDFRSVLQTLQRTKPDEVYNLAGQSSVGLSFEQPVETLESISIGTLNLLEAIRFTGQPIQFYNAGSSECFGDTGSEAANETTPFRPRSPYGVAKAAAFWQVANYREAYRLKACTGILFNHESPLRPERFVTQKIVAAACRIAKGSSETLTLGNINIARDWGWAPDYVEAMWLMLQQEQPDDYVIATGKTCKLSDFINVVFKTVGLSWQDHVRIDNSFFRPTDIEEGHANPTKAAKELNWVANYSMETIGQIMVEEWLKKLDRNN</sequence>
<dbReference type="GO" id="GO:0042351">
    <property type="term" value="P:'de novo' GDP-L-fucose biosynthetic process"/>
    <property type="evidence" value="ECO:0007669"/>
    <property type="project" value="TreeGrafter"/>
</dbReference>
<evidence type="ECO:0000256" key="2">
    <source>
        <dbReference type="ARBA" id="ARBA00001937"/>
    </source>
</evidence>
<accession>A0A6G9AHT9</accession>
<evidence type="ECO:0000256" key="1">
    <source>
        <dbReference type="ARBA" id="ARBA00000188"/>
    </source>
</evidence>
<keyword evidence="10" id="KW-1185">Reference proteome</keyword>
<dbReference type="InterPro" id="IPR036291">
    <property type="entry name" value="NAD(P)-bd_dom_sf"/>
</dbReference>